<evidence type="ECO:0000256" key="5">
    <source>
        <dbReference type="ARBA" id="ARBA00023004"/>
    </source>
</evidence>
<gene>
    <name evidence="8" type="ORF">RE476_09680</name>
</gene>
<dbReference type="InterPro" id="IPR022765">
    <property type="entry name" value="Dna2/Cas4_DUF83"/>
</dbReference>
<comment type="cofactor">
    <cofactor evidence="1">
        <name>[4Fe-4S] cluster</name>
        <dbReference type="ChEBI" id="CHEBI:49883"/>
    </cofactor>
</comment>
<dbReference type="GeneID" id="84230411"/>
<evidence type="ECO:0000256" key="1">
    <source>
        <dbReference type="ARBA" id="ARBA00001966"/>
    </source>
</evidence>
<dbReference type="Pfam" id="PF01930">
    <property type="entry name" value="Cas_Cas4"/>
    <property type="match status" value="1"/>
</dbReference>
<keyword evidence="4" id="KW-0378">Hydrolase</keyword>
<dbReference type="GO" id="GO:0016787">
    <property type="term" value="F:hydrolase activity"/>
    <property type="evidence" value="ECO:0007669"/>
    <property type="project" value="UniProtKB-KW"/>
</dbReference>
<accession>A0AA51UEU0</accession>
<feature type="domain" description="DUF83" evidence="7">
    <location>
        <begin position="183"/>
        <end position="262"/>
    </location>
</feature>
<organism evidence="8 9">
    <name type="scientific">Methanolobus mangrovi</name>
    <dbReference type="NCBI Taxonomy" id="3072977"/>
    <lineage>
        <taxon>Archaea</taxon>
        <taxon>Methanobacteriati</taxon>
        <taxon>Methanobacteriota</taxon>
        <taxon>Stenosarchaea group</taxon>
        <taxon>Methanomicrobia</taxon>
        <taxon>Methanosarcinales</taxon>
        <taxon>Methanosarcinaceae</taxon>
        <taxon>Methanolobus</taxon>
    </lineage>
</organism>
<evidence type="ECO:0000256" key="3">
    <source>
        <dbReference type="ARBA" id="ARBA00022723"/>
    </source>
</evidence>
<dbReference type="InterPro" id="IPR051827">
    <property type="entry name" value="Cas4_exonuclease"/>
</dbReference>
<dbReference type="AlphaFoldDB" id="A0AA51UEU0"/>
<name>A0AA51UEU0_9EURY</name>
<evidence type="ECO:0000256" key="4">
    <source>
        <dbReference type="ARBA" id="ARBA00022801"/>
    </source>
</evidence>
<evidence type="ECO:0000256" key="2">
    <source>
        <dbReference type="ARBA" id="ARBA00022722"/>
    </source>
</evidence>
<dbReference type="GO" id="GO:0051536">
    <property type="term" value="F:iron-sulfur cluster binding"/>
    <property type="evidence" value="ECO:0007669"/>
    <property type="project" value="UniProtKB-KW"/>
</dbReference>
<evidence type="ECO:0000313" key="9">
    <source>
        <dbReference type="Proteomes" id="UP001183006"/>
    </source>
</evidence>
<dbReference type="InterPro" id="IPR011604">
    <property type="entry name" value="PDDEXK-like_dom_sf"/>
</dbReference>
<dbReference type="EMBL" id="CP133594">
    <property type="protein sequence ID" value="WMW21653.1"/>
    <property type="molecule type" value="Genomic_DNA"/>
</dbReference>
<evidence type="ECO:0000313" key="8">
    <source>
        <dbReference type="EMBL" id="WMW21653.1"/>
    </source>
</evidence>
<dbReference type="PANTHER" id="PTHR36531">
    <property type="entry name" value="CRISPR-ASSOCIATED EXONUCLEASE CAS4"/>
    <property type="match status" value="1"/>
</dbReference>
<keyword evidence="5" id="KW-0408">Iron</keyword>
<sequence>MFLKNEKIKITVSELSVYFSCARKLYYSCRGHEPIYSSPLSYVEHIILKEMAMSFSHLLNTPSSKDDVLYEDIERVLTQVLEDILLIYPDEMEGVAPEVIDEASEHIKEYFDDMRQNLSSQAKVHDISRLAEKLLLLDKEPFMYSEKLNVTGIPYRLVEIDGSFIPVVIKTSSVPENGVWVSDRLHLTSFAMLAEDIYGSTVKSGFVLYARSGLFRKVSIHSTDRRQVLQAISRVRKIKEGTMPDKKESPLCNSCSYSDMCKVKASFASKFF</sequence>
<evidence type="ECO:0000259" key="7">
    <source>
        <dbReference type="Pfam" id="PF01930"/>
    </source>
</evidence>
<proteinExistence type="predicted"/>
<keyword evidence="2" id="KW-0540">Nuclease</keyword>
<dbReference type="RefSeq" id="WP_309307442.1">
    <property type="nucleotide sequence ID" value="NZ_CP133594.1"/>
</dbReference>
<keyword evidence="3" id="KW-0479">Metal-binding</keyword>
<dbReference type="Gene3D" id="3.90.320.10">
    <property type="match status" value="1"/>
</dbReference>
<protein>
    <submittedName>
        <fullName evidence="8">Dna2/Cas4 domain-containing protein</fullName>
    </submittedName>
</protein>
<dbReference type="Proteomes" id="UP001183006">
    <property type="component" value="Chromosome"/>
</dbReference>
<dbReference type="GO" id="GO:0004518">
    <property type="term" value="F:nuclease activity"/>
    <property type="evidence" value="ECO:0007669"/>
    <property type="project" value="UniProtKB-KW"/>
</dbReference>
<reference evidence="8" key="1">
    <citation type="submission" date="2023-08" db="EMBL/GenBank/DDBJ databases">
        <title>Methanolobus mangrovi sp. nov. and Methanolobus sediminis sp. nov, two novel methylotrophic methanogens isolated from mangrove sediments in China.</title>
        <authorList>
            <person name="Zhou J."/>
        </authorList>
    </citation>
    <scope>NUCLEOTIDE SEQUENCE</scope>
    <source>
        <strain evidence="8">FTZ2</strain>
    </source>
</reference>
<evidence type="ECO:0000256" key="6">
    <source>
        <dbReference type="ARBA" id="ARBA00023014"/>
    </source>
</evidence>
<dbReference type="PANTHER" id="PTHR36531:SF6">
    <property type="entry name" value="DNA REPLICATION ATP-DEPENDENT HELICASE_NUCLEASE DNA2"/>
    <property type="match status" value="1"/>
</dbReference>
<dbReference type="GO" id="GO:0046872">
    <property type="term" value="F:metal ion binding"/>
    <property type="evidence" value="ECO:0007669"/>
    <property type="project" value="UniProtKB-KW"/>
</dbReference>
<keyword evidence="9" id="KW-1185">Reference proteome</keyword>
<keyword evidence="6" id="KW-0411">Iron-sulfur</keyword>
<dbReference type="KEGG" id="mmav:RE476_09680"/>